<name>A0A0P9J453_9PSED</name>
<proteinExistence type="predicted"/>
<dbReference type="EMBL" id="RBPL01000112">
    <property type="protein sequence ID" value="RMN92257.1"/>
    <property type="molecule type" value="Genomic_DNA"/>
</dbReference>
<accession>A0A0P9J453</accession>
<reference evidence="1 2" key="1">
    <citation type="submission" date="2018-08" db="EMBL/GenBank/DDBJ databases">
        <title>Recombination of ecologically and evolutionarily significant loci maintains genetic cohesion in the Pseudomonas syringae species complex.</title>
        <authorList>
            <person name="Dillon M."/>
            <person name="Thakur S."/>
            <person name="Almeida R.N.D."/>
            <person name="Weir B.S."/>
            <person name="Guttman D.S."/>
        </authorList>
    </citation>
    <scope>NUCLEOTIDE SEQUENCE [LARGE SCALE GENOMIC DNA]</scope>
    <source>
        <strain evidence="1 2">1089_5</strain>
    </source>
</reference>
<dbReference type="AlphaFoldDB" id="A0A0P9J453"/>
<protein>
    <submittedName>
        <fullName evidence="1">Uncharacterized protein</fullName>
    </submittedName>
</protein>
<dbReference type="Proteomes" id="UP000278062">
    <property type="component" value="Unassembled WGS sequence"/>
</dbReference>
<sequence length="39" mass="4336">MPTCAGRFTLRWHAFGDTLRHTSVAAPGSILDRDNRNGH</sequence>
<comment type="caution">
    <text evidence="1">The sequence shown here is derived from an EMBL/GenBank/DDBJ whole genome shotgun (WGS) entry which is preliminary data.</text>
</comment>
<evidence type="ECO:0000313" key="2">
    <source>
        <dbReference type="Proteomes" id="UP000278062"/>
    </source>
</evidence>
<organism evidence="1 2">
    <name type="scientific">Pseudomonas syringae pv. apii</name>
    <dbReference type="NCBI Taxonomy" id="81036"/>
    <lineage>
        <taxon>Bacteria</taxon>
        <taxon>Pseudomonadati</taxon>
        <taxon>Pseudomonadota</taxon>
        <taxon>Gammaproteobacteria</taxon>
        <taxon>Pseudomonadales</taxon>
        <taxon>Pseudomonadaceae</taxon>
        <taxon>Pseudomonas</taxon>
    </lineage>
</organism>
<evidence type="ECO:0000313" key="1">
    <source>
        <dbReference type="EMBL" id="RMN92257.1"/>
    </source>
</evidence>
<gene>
    <name evidence="1" type="ORF">ALQ49_101643</name>
</gene>